<keyword evidence="1" id="KW-1133">Transmembrane helix</keyword>
<feature type="transmembrane region" description="Helical" evidence="1">
    <location>
        <begin position="51"/>
        <end position="69"/>
    </location>
</feature>
<keyword evidence="1" id="KW-0472">Membrane</keyword>
<proteinExistence type="predicted"/>
<gene>
    <name evidence="2" type="ORF">BUALT_Bualt07G0127500</name>
</gene>
<organism evidence="2 3">
    <name type="scientific">Buddleja alternifolia</name>
    <dbReference type="NCBI Taxonomy" id="168488"/>
    <lineage>
        <taxon>Eukaryota</taxon>
        <taxon>Viridiplantae</taxon>
        <taxon>Streptophyta</taxon>
        <taxon>Embryophyta</taxon>
        <taxon>Tracheophyta</taxon>
        <taxon>Spermatophyta</taxon>
        <taxon>Magnoliopsida</taxon>
        <taxon>eudicotyledons</taxon>
        <taxon>Gunneridae</taxon>
        <taxon>Pentapetalae</taxon>
        <taxon>asterids</taxon>
        <taxon>lamiids</taxon>
        <taxon>Lamiales</taxon>
        <taxon>Scrophulariaceae</taxon>
        <taxon>Buddlejeae</taxon>
        <taxon>Buddleja</taxon>
    </lineage>
</organism>
<keyword evidence="1" id="KW-0812">Transmembrane</keyword>
<protein>
    <submittedName>
        <fullName evidence="2">Uncharacterized protein</fullName>
    </submittedName>
</protein>
<evidence type="ECO:0000313" key="3">
    <source>
        <dbReference type="Proteomes" id="UP000826271"/>
    </source>
</evidence>
<dbReference type="EMBL" id="WHWC01000007">
    <property type="protein sequence ID" value="KAG8379805.1"/>
    <property type="molecule type" value="Genomic_DNA"/>
</dbReference>
<reference evidence="2" key="1">
    <citation type="submission" date="2019-10" db="EMBL/GenBank/DDBJ databases">
        <authorList>
            <person name="Zhang R."/>
            <person name="Pan Y."/>
            <person name="Wang J."/>
            <person name="Ma R."/>
            <person name="Yu S."/>
        </authorList>
    </citation>
    <scope>NUCLEOTIDE SEQUENCE</scope>
    <source>
        <strain evidence="2">LA-IB0</strain>
        <tissue evidence="2">Leaf</tissue>
    </source>
</reference>
<name>A0AAV6XEQ7_9LAMI</name>
<evidence type="ECO:0000256" key="1">
    <source>
        <dbReference type="SAM" id="Phobius"/>
    </source>
</evidence>
<keyword evidence="3" id="KW-1185">Reference proteome</keyword>
<evidence type="ECO:0000313" key="2">
    <source>
        <dbReference type="EMBL" id="KAG8379805.1"/>
    </source>
</evidence>
<comment type="caution">
    <text evidence="2">The sequence shown here is derived from an EMBL/GenBank/DDBJ whole genome shotgun (WGS) entry which is preliminary data.</text>
</comment>
<dbReference type="AlphaFoldDB" id="A0AAV6XEQ7"/>
<dbReference type="Proteomes" id="UP000826271">
    <property type="component" value="Unassembled WGS sequence"/>
</dbReference>
<sequence length="86" mass="9885">MSNNNAGGCGFFKWFDPPMYNRSRNVIPGLLRNVDRLETELRIVRQREKRAWVSFLVCVLIFFLLLLGGKSEGPQSPTTPMKQLPM</sequence>
<accession>A0AAV6XEQ7</accession>